<dbReference type="CTD" id="20202359"/>
<dbReference type="Proteomes" id="UP000015101">
    <property type="component" value="Unassembled WGS sequence"/>
</dbReference>
<evidence type="ECO:0000256" key="1">
    <source>
        <dbReference type="SAM" id="MobiDB-lite"/>
    </source>
</evidence>
<feature type="region of interest" description="Disordered" evidence="1">
    <location>
        <begin position="1"/>
        <end position="37"/>
    </location>
</feature>
<name>T1F0K9_HELRO</name>
<organism evidence="3 4">
    <name type="scientific">Helobdella robusta</name>
    <name type="common">Californian leech</name>
    <dbReference type="NCBI Taxonomy" id="6412"/>
    <lineage>
        <taxon>Eukaryota</taxon>
        <taxon>Metazoa</taxon>
        <taxon>Spiralia</taxon>
        <taxon>Lophotrochozoa</taxon>
        <taxon>Annelida</taxon>
        <taxon>Clitellata</taxon>
        <taxon>Hirudinea</taxon>
        <taxon>Rhynchobdellida</taxon>
        <taxon>Glossiphoniidae</taxon>
        <taxon>Helobdella</taxon>
    </lineage>
</organism>
<dbReference type="EnsemblMetazoa" id="HelroT168429">
    <property type="protein sequence ID" value="HelroP168429"/>
    <property type="gene ID" value="HelroG168429"/>
</dbReference>
<dbReference type="EMBL" id="AMQM01002962">
    <property type="status" value="NOT_ANNOTATED_CDS"/>
    <property type="molecule type" value="Genomic_DNA"/>
</dbReference>
<protein>
    <submittedName>
        <fullName evidence="2 3">Uncharacterized protein</fullName>
    </submittedName>
</protein>
<dbReference type="InParanoid" id="T1F0K9"/>
<reference evidence="3" key="3">
    <citation type="submission" date="2015-06" db="UniProtKB">
        <authorList>
            <consortium name="EnsemblMetazoa"/>
        </authorList>
    </citation>
    <scope>IDENTIFICATION</scope>
</reference>
<dbReference type="EMBL" id="KB095959">
    <property type="protein sequence ID" value="ESO09445.1"/>
    <property type="molecule type" value="Genomic_DNA"/>
</dbReference>
<dbReference type="RefSeq" id="XP_009012538.1">
    <property type="nucleotide sequence ID" value="XM_009014290.1"/>
</dbReference>
<reference evidence="2 4" key="2">
    <citation type="journal article" date="2013" name="Nature">
        <title>Insights into bilaterian evolution from three spiralian genomes.</title>
        <authorList>
            <person name="Simakov O."/>
            <person name="Marletaz F."/>
            <person name="Cho S.J."/>
            <person name="Edsinger-Gonzales E."/>
            <person name="Havlak P."/>
            <person name="Hellsten U."/>
            <person name="Kuo D.H."/>
            <person name="Larsson T."/>
            <person name="Lv J."/>
            <person name="Arendt D."/>
            <person name="Savage R."/>
            <person name="Osoegawa K."/>
            <person name="de Jong P."/>
            <person name="Grimwood J."/>
            <person name="Chapman J.A."/>
            <person name="Shapiro H."/>
            <person name="Aerts A."/>
            <person name="Otillar R.P."/>
            <person name="Terry A.Y."/>
            <person name="Boore J.L."/>
            <person name="Grigoriev I.V."/>
            <person name="Lindberg D.R."/>
            <person name="Seaver E.C."/>
            <person name="Weisblat D.A."/>
            <person name="Putnam N.H."/>
            <person name="Rokhsar D.S."/>
        </authorList>
    </citation>
    <scope>NUCLEOTIDE SEQUENCE</scope>
</reference>
<proteinExistence type="predicted"/>
<accession>T1F0K9</accession>
<dbReference type="AlphaFoldDB" id="T1F0K9"/>
<dbReference type="HOGENOM" id="CLU_1469766_0_0_1"/>
<reference evidence="4" key="1">
    <citation type="submission" date="2012-12" db="EMBL/GenBank/DDBJ databases">
        <authorList>
            <person name="Hellsten U."/>
            <person name="Grimwood J."/>
            <person name="Chapman J.A."/>
            <person name="Shapiro H."/>
            <person name="Aerts A."/>
            <person name="Otillar R.P."/>
            <person name="Terry A.Y."/>
            <person name="Boore J.L."/>
            <person name="Simakov O."/>
            <person name="Marletaz F."/>
            <person name="Cho S.-J."/>
            <person name="Edsinger-Gonzales E."/>
            <person name="Havlak P."/>
            <person name="Kuo D.-H."/>
            <person name="Larsson T."/>
            <person name="Lv J."/>
            <person name="Arendt D."/>
            <person name="Savage R."/>
            <person name="Osoegawa K."/>
            <person name="de Jong P."/>
            <person name="Lindberg D.R."/>
            <person name="Seaver E.C."/>
            <person name="Weisblat D.A."/>
            <person name="Putnam N.H."/>
            <person name="Grigoriev I.V."/>
            <person name="Rokhsar D.S."/>
        </authorList>
    </citation>
    <scope>NUCLEOTIDE SEQUENCE</scope>
</reference>
<dbReference type="GeneID" id="20202359"/>
<gene>
    <name evidence="3" type="primary">20202359</name>
    <name evidence="2" type="ORF">HELRODRAFT_168429</name>
</gene>
<evidence type="ECO:0000313" key="4">
    <source>
        <dbReference type="Proteomes" id="UP000015101"/>
    </source>
</evidence>
<keyword evidence="4" id="KW-1185">Reference proteome</keyword>
<feature type="compositionally biased region" description="Low complexity" evidence="1">
    <location>
        <begin position="1"/>
        <end position="19"/>
    </location>
</feature>
<sequence length="184" mass="19942">MAKSPTTATTTKNNNNKNNNQHRHPIPPSTKNSTTTAAATAAAATIVPTSSNEILLSNFILNSSNCGVDGNPWIVVRRPGERMKVSIIDYSWKARNLSSTECEIIAYFIEKPSGQNVPICSGDIWSFSGLLSRSHSTSSSSSSSSSSSMLLSANEHNVLVSDSERLEIKLPKRNVAMFIIRIQC</sequence>
<evidence type="ECO:0000313" key="2">
    <source>
        <dbReference type="EMBL" id="ESO09445.1"/>
    </source>
</evidence>
<evidence type="ECO:0000313" key="3">
    <source>
        <dbReference type="EnsemblMetazoa" id="HelroP168429"/>
    </source>
</evidence>
<dbReference type="KEGG" id="hro:HELRODRAFT_168429"/>